<name>A0A820LH42_9BILA</name>
<dbReference type="GO" id="GO:0005524">
    <property type="term" value="F:ATP binding"/>
    <property type="evidence" value="ECO:0007669"/>
    <property type="project" value="UniProtKB-KW"/>
</dbReference>
<dbReference type="EC" id="6.3.4.3" evidence="2"/>
<protein>
    <recommendedName>
        <fullName evidence="2">formate--tetrahydrofolate ligase</fullName>
        <ecNumber evidence="2">6.3.4.3</ecNumber>
    </recommendedName>
</protein>
<keyword evidence="6" id="KW-0067">ATP-binding</keyword>
<keyword evidence="4" id="KW-0436">Ligase</keyword>
<gene>
    <name evidence="7" type="ORF">OXD698_LOCUS49109</name>
</gene>
<accession>A0A820LH42</accession>
<organism evidence="7 8">
    <name type="scientific">Adineta steineri</name>
    <dbReference type="NCBI Taxonomy" id="433720"/>
    <lineage>
        <taxon>Eukaryota</taxon>
        <taxon>Metazoa</taxon>
        <taxon>Spiralia</taxon>
        <taxon>Gnathifera</taxon>
        <taxon>Rotifera</taxon>
        <taxon>Eurotatoria</taxon>
        <taxon>Bdelloidea</taxon>
        <taxon>Adinetida</taxon>
        <taxon>Adinetidae</taxon>
        <taxon>Adineta</taxon>
    </lineage>
</organism>
<keyword evidence="3" id="KW-0554">One-carbon metabolism</keyword>
<keyword evidence="5" id="KW-0547">Nucleotide-binding</keyword>
<comment type="caution">
    <text evidence="7">The sequence shown here is derived from an EMBL/GenBank/DDBJ whole genome shotgun (WGS) entry which is preliminary data.</text>
</comment>
<evidence type="ECO:0000256" key="5">
    <source>
        <dbReference type="ARBA" id="ARBA00022741"/>
    </source>
</evidence>
<dbReference type="GO" id="GO:0006730">
    <property type="term" value="P:one-carbon metabolic process"/>
    <property type="evidence" value="ECO:0007669"/>
    <property type="project" value="UniProtKB-KW"/>
</dbReference>
<dbReference type="Proteomes" id="UP000663844">
    <property type="component" value="Unassembled WGS sequence"/>
</dbReference>
<proteinExistence type="predicted"/>
<dbReference type="EMBL" id="CAJOAZ010021588">
    <property type="protein sequence ID" value="CAF4357312.1"/>
    <property type="molecule type" value="Genomic_DNA"/>
</dbReference>
<dbReference type="Pfam" id="PF01268">
    <property type="entry name" value="FTHFS"/>
    <property type="match status" value="1"/>
</dbReference>
<evidence type="ECO:0000256" key="1">
    <source>
        <dbReference type="ARBA" id="ARBA00004777"/>
    </source>
</evidence>
<reference evidence="7" key="1">
    <citation type="submission" date="2021-02" db="EMBL/GenBank/DDBJ databases">
        <authorList>
            <person name="Nowell W R."/>
        </authorList>
    </citation>
    <scope>NUCLEOTIDE SEQUENCE</scope>
</reference>
<evidence type="ECO:0000256" key="4">
    <source>
        <dbReference type="ARBA" id="ARBA00022598"/>
    </source>
</evidence>
<feature type="non-terminal residue" evidence="7">
    <location>
        <position position="146"/>
    </location>
</feature>
<evidence type="ECO:0000256" key="2">
    <source>
        <dbReference type="ARBA" id="ARBA00012295"/>
    </source>
</evidence>
<sequence length="146" mass="16275">IGGSGATDLARAVEKACLQKPDFKFLYDLQLPIEEKIRIIAQKIYGADDIKLSEMAEKRIQLFTQQGFNDLPICMAKTHLSLSHDPSLKGCPKNFILPIRDIRASIGAGFLYPLVGEMSTIPGLPTRPCFYDIDIDPITEEIYGLF</sequence>
<dbReference type="AlphaFoldDB" id="A0A820LH42"/>
<dbReference type="SUPFAM" id="SSF52540">
    <property type="entry name" value="P-loop containing nucleoside triphosphate hydrolases"/>
    <property type="match status" value="1"/>
</dbReference>
<evidence type="ECO:0000313" key="7">
    <source>
        <dbReference type="EMBL" id="CAF4357312.1"/>
    </source>
</evidence>
<dbReference type="FunFam" id="3.10.410.10:FF:000001">
    <property type="entry name" value="Putative formate--tetrahydrofolate ligase"/>
    <property type="match status" value="1"/>
</dbReference>
<evidence type="ECO:0000256" key="3">
    <source>
        <dbReference type="ARBA" id="ARBA00022563"/>
    </source>
</evidence>
<dbReference type="InterPro" id="IPR000559">
    <property type="entry name" value="Formate_THF_ligase"/>
</dbReference>
<comment type="pathway">
    <text evidence="1">One-carbon metabolism; tetrahydrofolate interconversion.</text>
</comment>
<evidence type="ECO:0000256" key="6">
    <source>
        <dbReference type="ARBA" id="ARBA00022840"/>
    </source>
</evidence>
<evidence type="ECO:0000313" key="8">
    <source>
        <dbReference type="Proteomes" id="UP000663844"/>
    </source>
</evidence>
<dbReference type="InterPro" id="IPR027417">
    <property type="entry name" value="P-loop_NTPase"/>
</dbReference>
<dbReference type="Gene3D" id="3.10.410.10">
    <property type="entry name" value="Formyltetrahydrofolate synthetase, domain 3"/>
    <property type="match status" value="1"/>
</dbReference>
<dbReference type="GO" id="GO:0004329">
    <property type="term" value="F:formate-tetrahydrofolate ligase activity"/>
    <property type="evidence" value="ECO:0007669"/>
    <property type="project" value="UniProtKB-EC"/>
</dbReference>